<feature type="region of interest" description="Disordered" evidence="14">
    <location>
        <begin position="57"/>
        <end position="145"/>
    </location>
</feature>
<keyword evidence="6" id="KW-0735">Signal-anchor</keyword>
<evidence type="ECO:0000256" key="3">
    <source>
        <dbReference type="ARBA" id="ARBA00022676"/>
    </source>
</evidence>
<evidence type="ECO:0000256" key="4">
    <source>
        <dbReference type="ARBA" id="ARBA00022679"/>
    </source>
</evidence>
<evidence type="ECO:0000256" key="14">
    <source>
        <dbReference type="SAM" id="MobiDB-lite"/>
    </source>
</evidence>
<keyword evidence="7" id="KW-1133">Transmembrane helix</keyword>
<keyword evidence="10" id="KW-1015">Disulfide bond</keyword>
<evidence type="ECO:0000256" key="5">
    <source>
        <dbReference type="ARBA" id="ARBA00022692"/>
    </source>
</evidence>
<reference evidence="15 16" key="1">
    <citation type="submission" date="2021-05" db="EMBL/GenBank/DDBJ databases">
        <authorList>
            <person name="Zahm M."/>
            <person name="Klopp C."/>
            <person name="Cabau C."/>
            <person name="Kuhl H."/>
            <person name="Suciu R."/>
            <person name="Ciorpac M."/>
            <person name="Holostenco D."/>
            <person name="Gessner J."/>
            <person name="Wuertz S."/>
            <person name="Hohne C."/>
            <person name="Stock M."/>
            <person name="Gislard M."/>
            <person name="Lluch J."/>
            <person name="Milhes M."/>
            <person name="Lampietro C."/>
            <person name="Lopez Roques C."/>
            <person name="Donnadieu C."/>
            <person name="Du K."/>
            <person name="Schartl M."/>
            <person name="Guiguen Y."/>
        </authorList>
    </citation>
    <scope>NUCLEOTIDE SEQUENCE [LARGE SCALE GENOMIC DNA]</scope>
    <source>
        <strain evidence="15">Hh-F2</strain>
        <tissue evidence="15">Blood</tissue>
    </source>
</reference>
<dbReference type="Gene3D" id="3.90.1480.20">
    <property type="entry name" value="Glycosyl transferase family 29"/>
    <property type="match status" value="1"/>
</dbReference>
<evidence type="ECO:0000256" key="10">
    <source>
        <dbReference type="ARBA" id="ARBA00023157"/>
    </source>
</evidence>
<evidence type="ECO:0000256" key="1">
    <source>
        <dbReference type="ARBA" id="ARBA00004447"/>
    </source>
</evidence>
<organism evidence="15 16">
    <name type="scientific">Huso huso</name>
    <name type="common">Beluga</name>
    <name type="synonym">Acipenser huso</name>
    <dbReference type="NCBI Taxonomy" id="61971"/>
    <lineage>
        <taxon>Eukaryota</taxon>
        <taxon>Metazoa</taxon>
        <taxon>Chordata</taxon>
        <taxon>Craniata</taxon>
        <taxon>Vertebrata</taxon>
        <taxon>Euteleostomi</taxon>
        <taxon>Actinopterygii</taxon>
        <taxon>Chondrostei</taxon>
        <taxon>Acipenseriformes</taxon>
        <taxon>Acipenseridae</taxon>
        <taxon>Huso</taxon>
    </lineage>
</organism>
<dbReference type="InterPro" id="IPR001675">
    <property type="entry name" value="Glyco_trans_29"/>
</dbReference>
<dbReference type="PANTHER" id="PTHR46059:SF2">
    <property type="entry name" value="BETA-GALACTOSIDE ALPHA-2,6-SIALYLTRANSFERASE 1"/>
    <property type="match status" value="1"/>
</dbReference>
<keyword evidence="3" id="KW-0328">Glycosyltransferase</keyword>
<dbReference type="EMBL" id="JAHFZB010000056">
    <property type="protein sequence ID" value="KAK6466456.1"/>
    <property type="molecule type" value="Genomic_DNA"/>
</dbReference>
<dbReference type="InterPro" id="IPR038578">
    <property type="entry name" value="GT29-like_sf"/>
</dbReference>
<proteinExistence type="inferred from homology"/>
<keyword evidence="16" id="KW-1185">Reference proteome</keyword>
<evidence type="ECO:0000256" key="12">
    <source>
        <dbReference type="ARBA" id="ARBA00034249"/>
    </source>
</evidence>
<comment type="subcellular location">
    <subcellularLocation>
        <location evidence="1">Golgi apparatus</location>
        <location evidence="1">Golgi stack membrane</location>
        <topology evidence="1">Single-pass type II membrane protein</topology>
    </subcellularLocation>
</comment>
<keyword evidence="5" id="KW-0812">Transmembrane</keyword>
<sequence>MDRRGAAWFMRRRARRGCLCMSVLFFSLGLLYVFCAENSAAATAAIFGQQAARKSLLSGSQRRGHRHGVEKVLREAGPGKQAPAIPPGPAGFTRNRTKADGGVRVNGSGKAERRGEAGGVSVALKPSRPPPLPGAGGSRAGTRARQSRGFFQRLWERLWRWDVRSRQDFLGLQSSQGAVWDEDMSTAMLSKRLKKVFDNYQGSRERDSKVFIEKPGKHVPPLSPLQAMNKYDVHYEPRRGRRLTGPELLCQLKARVQPDTLTRDMQPFGSQAWRDQLPSHSLSAHLGALNSCAVVTSAGSLHRAALGKEIDSHDAVLRFNAAPTAGYESDVGSKTTLRLINSQVMATKDHKFLSSSLYSTGLLVAWDPAPYSADLREWYNRTDYPIFQQYVQYRLQHPAQPFYILHPRFEWQLWEQIQDNMAESIQRNPPSSGMLGTVLMMSLCDTVHVYEYLPSKRKTKLCHYYQRFHDDACTLGAYHPLLYEKNLVKRMNQGSDRDIYTLGRVTLPGFRSLNCTLGRD</sequence>
<evidence type="ECO:0000256" key="2">
    <source>
        <dbReference type="ARBA" id="ARBA00006003"/>
    </source>
</evidence>
<comment type="catalytic activity">
    <reaction evidence="12">
        <text>a beta-D-galactoside + CMP-N-acetyl-beta-neuraminate = an N-acetyl-alpha-neuraminyl-(2-&gt;6)-beta-D-galactosyl derivative + CMP + H(+)</text>
        <dbReference type="Rhea" id="RHEA:52104"/>
        <dbReference type="ChEBI" id="CHEBI:15378"/>
        <dbReference type="ChEBI" id="CHEBI:28034"/>
        <dbReference type="ChEBI" id="CHEBI:57812"/>
        <dbReference type="ChEBI" id="CHEBI:60377"/>
        <dbReference type="ChEBI" id="CHEBI:136398"/>
        <dbReference type="EC" id="2.4.3.1"/>
    </reaction>
</comment>
<accession>A0ABR0Y1W3</accession>
<comment type="similarity">
    <text evidence="2">Belongs to the glycosyltransferase 29 family.</text>
</comment>
<dbReference type="Pfam" id="PF00777">
    <property type="entry name" value="Glyco_transf_29"/>
    <property type="match status" value="1"/>
</dbReference>
<evidence type="ECO:0000256" key="8">
    <source>
        <dbReference type="ARBA" id="ARBA00023034"/>
    </source>
</evidence>
<dbReference type="EC" id="2.4.3.1" evidence="13"/>
<evidence type="ECO:0000256" key="9">
    <source>
        <dbReference type="ARBA" id="ARBA00023136"/>
    </source>
</evidence>
<evidence type="ECO:0000313" key="16">
    <source>
        <dbReference type="Proteomes" id="UP001369086"/>
    </source>
</evidence>
<dbReference type="PANTHER" id="PTHR46059">
    <property type="entry name" value="BETA-GALACTOSIDE ALPHA-2,6-SIALYLTRANSFERASE"/>
    <property type="match status" value="1"/>
</dbReference>
<gene>
    <name evidence="15" type="ORF">HHUSO_G36132</name>
</gene>
<keyword evidence="9" id="KW-0472">Membrane</keyword>
<name>A0ABR0Y1W3_HUSHU</name>
<protein>
    <recommendedName>
        <fullName evidence="13">beta-galactoside alpha-(2,6)-sialyltransferase</fullName>
        <ecNumber evidence="13">2.4.3.1</ecNumber>
    </recommendedName>
</protein>
<keyword evidence="8" id="KW-0333">Golgi apparatus</keyword>
<evidence type="ECO:0000313" key="15">
    <source>
        <dbReference type="EMBL" id="KAK6466456.1"/>
    </source>
</evidence>
<dbReference type="Proteomes" id="UP001369086">
    <property type="component" value="Unassembled WGS sequence"/>
</dbReference>
<keyword evidence="11" id="KW-0325">Glycoprotein</keyword>
<keyword evidence="4" id="KW-0808">Transferase</keyword>
<evidence type="ECO:0000256" key="13">
    <source>
        <dbReference type="ARBA" id="ARBA00034329"/>
    </source>
</evidence>
<evidence type="ECO:0000256" key="7">
    <source>
        <dbReference type="ARBA" id="ARBA00022989"/>
    </source>
</evidence>
<evidence type="ECO:0000256" key="11">
    <source>
        <dbReference type="ARBA" id="ARBA00023180"/>
    </source>
</evidence>
<comment type="caution">
    <text evidence="15">The sequence shown here is derived from an EMBL/GenBank/DDBJ whole genome shotgun (WGS) entry which is preliminary data.</text>
</comment>
<evidence type="ECO:0000256" key="6">
    <source>
        <dbReference type="ARBA" id="ARBA00022968"/>
    </source>
</evidence>